<proteinExistence type="predicted"/>
<sequence length="58" mass="6689">MSVVGGESSLTYYESLQTFMSTKSRIVVYNNKQRLKKDDDDSIKVISRIVDDNRSLEQ</sequence>
<dbReference type="EMBL" id="CAJVPM010005719">
    <property type="protein sequence ID" value="CAG8527263.1"/>
    <property type="molecule type" value="Genomic_DNA"/>
</dbReference>
<reference evidence="1" key="1">
    <citation type="submission" date="2021-06" db="EMBL/GenBank/DDBJ databases">
        <authorList>
            <person name="Kallberg Y."/>
            <person name="Tangrot J."/>
            <person name="Rosling A."/>
        </authorList>
    </citation>
    <scope>NUCLEOTIDE SEQUENCE</scope>
    <source>
        <strain evidence="1">AU212A</strain>
    </source>
</reference>
<comment type="caution">
    <text evidence="1">The sequence shown here is derived from an EMBL/GenBank/DDBJ whole genome shotgun (WGS) entry which is preliminary data.</text>
</comment>
<organism evidence="1 2">
    <name type="scientific">Scutellospora calospora</name>
    <dbReference type="NCBI Taxonomy" id="85575"/>
    <lineage>
        <taxon>Eukaryota</taxon>
        <taxon>Fungi</taxon>
        <taxon>Fungi incertae sedis</taxon>
        <taxon>Mucoromycota</taxon>
        <taxon>Glomeromycotina</taxon>
        <taxon>Glomeromycetes</taxon>
        <taxon>Diversisporales</taxon>
        <taxon>Gigasporaceae</taxon>
        <taxon>Scutellospora</taxon>
    </lineage>
</organism>
<dbReference type="Proteomes" id="UP000789860">
    <property type="component" value="Unassembled WGS sequence"/>
</dbReference>
<gene>
    <name evidence="1" type="ORF">SCALOS_LOCUS4309</name>
</gene>
<accession>A0ACA9LFT7</accession>
<evidence type="ECO:0000313" key="2">
    <source>
        <dbReference type="Proteomes" id="UP000789860"/>
    </source>
</evidence>
<keyword evidence="2" id="KW-1185">Reference proteome</keyword>
<name>A0ACA9LFT7_9GLOM</name>
<protein>
    <submittedName>
        <fullName evidence="1">160_t:CDS:1</fullName>
    </submittedName>
</protein>
<evidence type="ECO:0000313" key="1">
    <source>
        <dbReference type="EMBL" id="CAG8527263.1"/>
    </source>
</evidence>
<feature type="non-terminal residue" evidence="1">
    <location>
        <position position="58"/>
    </location>
</feature>